<protein>
    <recommendedName>
        <fullName evidence="10">Protein PBN1</fullName>
    </recommendedName>
</protein>
<evidence type="ECO:0000313" key="12">
    <source>
        <dbReference type="Proteomes" id="UP000305948"/>
    </source>
</evidence>
<reference evidence="11 12" key="1">
    <citation type="journal article" date="2019" name="Nat. Ecol. Evol.">
        <title>Megaphylogeny resolves global patterns of mushroom evolution.</title>
        <authorList>
            <person name="Varga T."/>
            <person name="Krizsan K."/>
            <person name="Foldi C."/>
            <person name="Dima B."/>
            <person name="Sanchez-Garcia M."/>
            <person name="Sanchez-Ramirez S."/>
            <person name="Szollosi G.J."/>
            <person name="Szarkandi J.G."/>
            <person name="Papp V."/>
            <person name="Albert L."/>
            <person name="Andreopoulos W."/>
            <person name="Angelini C."/>
            <person name="Antonin V."/>
            <person name="Barry K.W."/>
            <person name="Bougher N.L."/>
            <person name="Buchanan P."/>
            <person name="Buyck B."/>
            <person name="Bense V."/>
            <person name="Catcheside P."/>
            <person name="Chovatia M."/>
            <person name="Cooper J."/>
            <person name="Damon W."/>
            <person name="Desjardin D."/>
            <person name="Finy P."/>
            <person name="Geml J."/>
            <person name="Haridas S."/>
            <person name="Hughes K."/>
            <person name="Justo A."/>
            <person name="Karasinski D."/>
            <person name="Kautmanova I."/>
            <person name="Kiss B."/>
            <person name="Kocsube S."/>
            <person name="Kotiranta H."/>
            <person name="LaButti K.M."/>
            <person name="Lechner B.E."/>
            <person name="Liimatainen K."/>
            <person name="Lipzen A."/>
            <person name="Lukacs Z."/>
            <person name="Mihaltcheva S."/>
            <person name="Morgado L.N."/>
            <person name="Niskanen T."/>
            <person name="Noordeloos M.E."/>
            <person name="Ohm R.A."/>
            <person name="Ortiz-Santana B."/>
            <person name="Ovrebo C."/>
            <person name="Racz N."/>
            <person name="Riley R."/>
            <person name="Savchenko A."/>
            <person name="Shiryaev A."/>
            <person name="Soop K."/>
            <person name="Spirin V."/>
            <person name="Szebenyi C."/>
            <person name="Tomsovsky M."/>
            <person name="Tulloss R.E."/>
            <person name="Uehling J."/>
            <person name="Grigoriev I.V."/>
            <person name="Vagvolgyi C."/>
            <person name="Papp T."/>
            <person name="Martin F.M."/>
            <person name="Miettinen O."/>
            <person name="Hibbett D.S."/>
            <person name="Nagy L.G."/>
        </authorList>
    </citation>
    <scope>NUCLEOTIDE SEQUENCE [LARGE SCALE GENOMIC DNA]</scope>
    <source>
        <strain evidence="11 12">OMC1185</strain>
    </source>
</reference>
<dbReference type="AlphaFoldDB" id="A0A5C3MMT7"/>
<dbReference type="Pfam" id="PF08320">
    <property type="entry name" value="PIG-X"/>
    <property type="match status" value="1"/>
</dbReference>
<keyword evidence="6 10" id="KW-0256">Endoplasmic reticulum</keyword>
<dbReference type="SMART" id="SM00780">
    <property type="entry name" value="PIG-X"/>
    <property type="match status" value="1"/>
</dbReference>
<dbReference type="UniPathway" id="UPA00196"/>
<keyword evidence="9" id="KW-0325">Glycoprotein</keyword>
<evidence type="ECO:0000256" key="2">
    <source>
        <dbReference type="ARBA" id="ARBA00004687"/>
    </source>
</evidence>
<accession>A0A5C3MMT7</accession>
<keyword evidence="5 10" id="KW-0812">Transmembrane</keyword>
<evidence type="ECO:0000256" key="4">
    <source>
        <dbReference type="ARBA" id="ARBA00022502"/>
    </source>
</evidence>
<keyword evidence="4 10" id="KW-0337">GPI-anchor biosynthesis</keyword>
<evidence type="ECO:0000256" key="10">
    <source>
        <dbReference type="RuleBase" id="RU366056"/>
    </source>
</evidence>
<dbReference type="EMBL" id="ML213534">
    <property type="protein sequence ID" value="TFK46035.1"/>
    <property type="molecule type" value="Genomic_DNA"/>
</dbReference>
<evidence type="ECO:0000256" key="8">
    <source>
        <dbReference type="ARBA" id="ARBA00023136"/>
    </source>
</evidence>
<organism evidence="11 12">
    <name type="scientific">Heliocybe sulcata</name>
    <dbReference type="NCBI Taxonomy" id="5364"/>
    <lineage>
        <taxon>Eukaryota</taxon>
        <taxon>Fungi</taxon>
        <taxon>Dikarya</taxon>
        <taxon>Basidiomycota</taxon>
        <taxon>Agaricomycotina</taxon>
        <taxon>Agaricomycetes</taxon>
        <taxon>Gloeophyllales</taxon>
        <taxon>Gloeophyllaceae</taxon>
        <taxon>Heliocybe</taxon>
    </lineage>
</organism>
<comment type="function">
    <text evidence="10">Required for proper folding and/or the stability of a subset of proteins in the endoplasmic reticulum. Component of glycosylphosphatidylinositol-mannosyltransferase 1 which transfers the first of the 4 mannoses in the GPI-anchor precursors during GPI-anchor biosynthesis. Probably acts by stabilizing the mannosyltransferase GPI14.</text>
</comment>
<keyword evidence="7 10" id="KW-1133">Transmembrane helix</keyword>
<dbReference type="OrthoDB" id="5546453at2759"/>
<evidence type="ECO:0000256" key="5">
    <source>
        <dbReference type="ARBA" id="ARBA00022692"/>
    </source>
</evidence>
<proteinExistence type="inferred from homology"/>
<evidence type="ECO:0000256" key="1">
    <source>
        <dbReference type="ARBA" id="ARBA00004389"/>
    </source>
</evidence>
<dbReference type="PANTHER" id="PTHR28650">
    <property type="entry name" value="PHOSPHATIDYLINOSITOL-GLYCAN BIOSYNTHESIS CLASS X PROTEIN"/>
    <property type="match status" value="1"/>
</dbReference>
<dbReference type="GO" id="GO:0006506">
    <property type="term" value="P:GPI anchor biosynthetic process"/>
    <property type="evidence" value="ECO:0007669"/>
    <property type="project" value="UniProtKB-UniPathway"/>
</dbReference>
<comment type="subcellular location">
    <subcellularLocation>
        <location evidence="1 10">Endoplasmic reticulum membrane</location>
        <topology evidence="1 10">Single-pass membrane protein</topology>
    </subcellularLocation>
</comment>
<sequence length="214" mass="22840">MASSSSQLDPRQGFHSTVTTTVTLDGDTLDDPTCSLHATYSLPPDVFVDPYELSDQHHDSYTFNLTGLVDVELPVSAAPPEGQVLSLHLISPDSWKATSEVSVQVPIHARYGLPSETGYHDIPLSPPQVVRRCLGTQQSSSTETTIPIPLSPASDPDALTLRIPVADPRHLALVEPATAGVVLGAFLLLAYTLAVAAAALRKPDPVSKPQKYID</sequence>
<evidence type="ECO:0000313" key="11">
    <source>
        <dbReference type="EMBL" id="TFK46035.1"/>
    </source>
</evidence>
<feature type="transmembrane region" description="Helical" evidence="10">
    <location>
        <begin position="177"/>
        <end position="200"/>
    </location>
</feature>
<keyword evidence="8 10" id="KW-0472">Membrane</keyword>
<evidence type="ECO:0000256" key="9">
    <source>
        <dbReference type="ARBA" id="ARBA00023180"/>
    </source>
</evidence>
<dbReference type="InterPro" id="IPR013233">
    <property type="entry name" value="PIG-X/PBN1"/>
</dbReference>
<comment type="similarity">
    <text evidence="3 10">Belongs to the PIGX family.</text>
</comment>
<name>A0A5C3MMT7_9AGAM</name>
<evidence type="ECO:0000256" key="7">
    <source>
        <dbReference type="ARBA" id="ARBA00022989"/>
    </source>
</evidence>
<keyword evidence="12" id="KW-1185">Reference proteome</keyword>
<evidence type="ECO:0000256" key="6">
    <source>
        <dbReference type="ARBA" id="ARBA00022824"/>
    </source>
</evidence>
<dbReference type="PANTHER" id="PTHR28650:SF1">
    <property type="entry name" value="PHOSPHATIDYLINOSITOL-GLYCAN BIOSYNTHESIS CLASS X PROTEIN"/>
    <property type="match status" value="1"/>
</dbReference>
<gene>
    <name evidence="11" type="ORF">OE88DRAFT_1668459</name>
</gene>
<dbReference type="InterPro" id="IPR040039">
    <property type="entry name" value="PIGX"/>
</dbReference>
<evidence type="ECO:0000256" key="3">
    <source>
        <dbReference type="ARBA" id="ARBA00010345"/>
    </source>
</evidence>
<comment type="pathway">
    <text evidence="2 10">Glycolipid biosynthesis; glycosylphosphatidylinositol-anchor biosynthesis.</text>
</comment>
<dbReference type="Proteomes" id="UP000305948">
    <property type="component" value="Unassembled WGS sequence"/>
</dbReference>
<dbReference type="STRING" id="5364.A0A5C3MMT7"/>
<dbReference type="GO" id="GO:0005789">
    <property type="term" value="C:endoplasmic reticulum membrane"/>
    <property type="evidence" value="ECO:0007669"/>
    <property type="project" value="UniProtKB-SubCell"/>
</dbReference>